<accession>A0A2S6EV17</accession>
<protein>
    <submittedName>
        <fullName evidence="1">DUF488 domain-containing protein</fullName>
    </submittedName>
</protein>
<dbReference type="EMBL" id="PQWY01000019">
    <property type="protein sequence ID" value="PPK29034.1"/>
    <property type="molecule type" value="Genomic_DNA"/>
</dbReference>
<gene>
    <name evidence="1" type="ORF">C3928_13710</name>
</gene>
<sequence>MTTLQIALSRVYSPPEHKEGLWILVDRLWPRGIKKDSIPLDMWLKDIAPSPSLRKWFHQDREHWPEFAKRYAQELKEKPELIEHILALANTSPITLFYAAKDLQQNHALVLQKVLKSWPKMPEIK</sequence>
<dbReference type="RefSeq" id="WP_027229138.1">
    <property type="nucleotide sequence ID" value="NZ_CP017601.1"/>
</dbReference>
<proteinExistence type="predicted"/>
<organism evidence="1 2">
    <name type="scientific">Legionella pneumophila</name>
    <dbReference type="NCBI Taxonomy" id="446"/>
    <lineage>
        <taxon>Bacteria</taxon>
        <taxon>Pseudomonadati</taxon>
        <taxon>Pseudomonadota</taxon>
        <taxon>Gammaproteobacteria</taxon>
        <taxon>Legionellales</taxon>
        <taxon>Legionellaceae</taxon>
        <taxon>Legionella</taxon>
    </lineage>
</organism>
<comment type="caution">
    <text evidence="1">The sequence shown here is derived from an EMBL/GenBank/DDBJ whole genome shotgun (WGS) entry which is preliminary data.</text>
</comment>
<dbReference type="PANTHER" id="PTHR36849:SF1">
    <property type="entry name" value="CYTOPLASMIC PROTEIN"/>
    <property type="match status" value="1"/>
</dbReference>
<dbReference type="Proteomes" id="UP000239239">
    <property type="component" value="Unassembled WGS sequence"/>
</dbReference>
<dbReference type="AlphaFoldDB" id="A0A2S6EV17"/>
<dbReference type="OrthoDB" id="9790745at2"/>
<evidence type="ECO:0000313" key="2">
    <source>
        <dbReference type="Proteomes" id="UP000239239"/>
    </source>
</evidence>
<dbReference type="InterPro" id="IPR052552">
    <property type="entry name" value="YeaO-like"/>
</dbReference>
<reference evidence="1 2" key="1">
    <citation type="submission" date="2018-02" db="EMBL/GenBank/DDBJ databases">
        <title>Draft genome sequences of four Legionella pneumophila clinical strains isolated in Ontario.</title>
        <authorList>
            <person name="Fortuna A."/>
            <person name="Ramnarine R."/>
            <person name="Li A."/>
            <person name="Frantz C."/>
            <person name="Mallo G."/>
        </authorList>
    </citation>
    <scope>NUCLEOTIDE SEQUENCE [LARGE SCALE GENOMIC DNA]</scope>
    <source>
        <strain evidence="1 2">LG61</strain>
    </source>
</reference>
<dbReference type="Pfam" id="PF22752">
    <property type="entry name" value="DUF488-N3i"/>
    <property type="match status" value="1"/>
</dbReference>
<evidence type="ECO:0000313" key="1">
    <source>
        <dbReference type="EMBL" id="PPK29034.1"/>
    </source>
</evidence>
<dbReference type="PANTHER" id="PTHR36849">
    <property type="entry name" value="CYTOPLASMIC PROTEIN-RELATED"/>
    <property type="match status" value="1"/>
</dbReference>
<name>A0A2S6EV17_LEGPN</name>